<feature type="chain" id="PRO_5020606917" evidence="1">
    <location>
        <begin position="24"/>
        <end position="110"/>
    </location>
</feature>
<proteinExistence type="predicted"/>
<sequence length="110" mass="11779">MRLTLALASALSAGLLAAPAAWACDPVRSECLPRIVVFPAYTAEGLRVGTVEAPVRHVMRLARSRFTGQPLPVLYNNPGSRPGAVDAELVLVPLPRVAPFKTQAVYPRGY</sequence>
<dbReference type="AlphaFoldDB" id="A0A4Q2R6F9"/>
<evidence type="ECO:0000313" key="2">
    <source>
        <dbReference type="EMBL" id="RYB02168.1"/>
    </source>
</evidence>
<accession>A0A4Q2R6F9</accession>
<evidence type="ECO:0000256" key="1">
    <source>
        <dbReference type="SAM" id="SignalP"/>
    </source>
</evidence>
<dbReference type="RefSeq" id="WP_129221379.1">
    <property type="nucleotide sequence ID" value="NZ_QYBC01000022.1"/>
</dbReference>
<comment type="caution">
    <text evidence="2">The sequence shown here is derived from an EMBL/GenBank/DDBJ whole genome shotgun (WGS) entry which is preliminary data.</text>
</comment>
<reference evidence="2 3" key="2">
    <citation type="submission" date="2019-02" db="EMBL/GenBank/DDBJ databases">
        <title>'Lichenibacterium ramalinii' gen. nov. sp. nov., 'Lichenibacterium minor' gen. nov. sp. nov.</title>
        <authorList>
            <person name="Pankratov T."/>
        </authorList>
    </citation>
    <scope>NUCLEOTIDE SEQUENCE [LARGE SCALE GENOMIC DNA]</scope>
    <source>
        <strain evidence="2 3">RmlP001</strain>
    </source>
</reference>
<gene>
    <name evidence="2" type="ORF">D3272_22055</name>
</gene>
<reference evidence="2 3" key="1">
    <citation type="submission" date="2018-09" db="EMBL/GenBank/DDBJ databases">
        <authorList>
            <person name="Grouzdev D.S."/>
            <person name="Krutkina M.S."/>
        </authorList>
    </citation>
    <scope>NUCLEOTIDE SEQUENCE [LARGE SCALE GENOMIC DNA]</scope>
    <source>
        <strain evidence="2 3">RmlP001</strain>
    </source>
</reference>
<dbReference type="OrthoDB" id="9881066at2"/>
<keyword evidence="3" id="KW-1185">Reference proteome</keyword>
<keyword evidence="1" id="KW-0732">Signal</keyword>
<feature type="signal peptide" evidence="1">
    <location>
        <begin position="1"/>
        <end position="23"/>
    </location>
</feature>
<dbReference type="EMBL" id="QYBC01000022">
    <property type="protein sequence ID" value="RYB02168.1"/>
    <property type="molecule type" value="Genomic_DNA"/>
</dbReference>
<dbReference type="Proteomes" id="UP000289411">
    <property type="component" value="Unassembled WGS sequence"/>
</dbReference>
<protein>
    <submittedName>
        <fullName evidence="2">Uncharacterized protein</fullName>
    </submittedName>
</protein>
<evidence type="ECO:0000313" key="3">
    <source>
        <dbReference type="Proteomes" id="UP000289411"/>
    </source>
</evidence>
<organism evidence="2 3">
    <name type="scientific">Lichenibacterium ramalinae</name>
    <dbReference type="NCBI Taxonomy" id="2316527"/>
    <lineage>
        <taxon>Bacteria</taxon>
        <taxon>Pseudomonadati</taxon>
        <taxon>Pseudomonadota</taxon>
        <taxon>Alphaproteobacteria</taxon>
        <taxon>Hyphomicrobiales</taxon>
        <taxon>Lichenihabitantaceae</taxon>
        <taxon>Lichenibacterium</taxon>
    </lineage>
</organism>
<name>A0A4Q2R6F9_9HYPH</name>